<keyword evidence="1" id="KW-0472">Membrane</keyword>
<dbReference type="GO" id="GO:0043164">
    <property type="term" value="P:Gram-negative-bacterium-type cell wall biogenesis"/>
    <property type="evidence" value="ECO:0007669"/>
    <property type="project" value="TreeGrafter"/>
</dbReference>
<feature type="transmembrane region" description="Helical" evidence="1">
    <location>
        <begin position="60"/>
        <end position="85"/>
    </location>
</feature>
<evidence type="ECO:0000313" key="4">
    <source>
        <dbReference type="Proteomes" id="UP001198983"/>
    </source>
</evidence>
<keyword evidence="1" id="KW-1133">Transmembrane helix</keyword>
<evidence type="ECO:0000256" key="1">
    <source>
        <dbReference type="SAM" id="Phobius"/>
    </source>
</evidence>
<dbReference type="CDD" id="cd06259">
    <property type="entry name" value="YdcF-like"/>
    <property type="match status" value="1"/>
</dbReference>
<accession>A0AAX2ZB94</accession>
<feature type="transmembrane region" description="Helical" evidence="1">
    <location>
        <begin position="7"/>
        <end position="24"/>
    </location>
</feature>
<sequence>MNKNIKLLIVLSIPIILALSQWGLSFSAVFIIVSNVLIYLLISAKNIAYKNKYTKVIYKIYKVVMILFITSFILLESAIIINMYMAKDINSTNSMDTMIVLGAKVNKYGVSKTLKQRLDKAIEYYNENKHINIIVSGGQGEDEVMTEAWAMKNYLVKNGVDEDNIILENKATTTLENIMFSKEIMEDLNLENKALIVTSDYHLFRGRFIANILGIDNEGLCSKSSLSSRIYYMIREYSTSVIDFYRSIKISFFS</sequence>
<evidence type="ECO:0000313" key="3">
    <source>
        <dbReference type="EMBL" id="UEL46171.1"/>
    </source>
</evidence>
<gene>
    <name evidence="3" type="ORF">JW646_10955</name>
</gene>
<keyword evidence="4" id="KW-1185">Reference proteome</keyword>
<dbReference type="InterPro" id="IPR014729">
    <property type="entry name" value="Rossmann-like_a/b/a_fold"/>
</dbReference>
<dbReference type="Proteomes" id="UP001198983">
    <property type="component" value="Chromosome"/>
</dbReference>
<dbReference type="InterPro" id="IPR003848">
    <property type="entry name" value="DUF218"/>
</dbReference>
<dbReference type="PANTHER" id="PTHR30336">
    <property type="entry name" value="INNER MEMBRANE PROTEIN, PROBABLE PERMEASE"/>
    <property type="match status" value="1"/>
</dbReference>
<feature type="domain" description="DUF218" evidence="2">
    <location>
        <begin position="96"/>
        <end position="237"/>
    </location>
</feature>
<dbReference type="GO" id="GO:0000270">
    <property type="term" value="P:peptidoglycan metabolic process"/>
    <property type="evidence" value="ECO:0007669"/>
    <property type="project" value="TreeGrafter"/>
</dbReference>
<organism evidence="3 4">
    <name type="scientific">Terrisporobacter hibernicus</name>
    <dbReference type="NCBI Taxonomy" id="2813371"/>
    <lineage>
        <taxon>Bacteria</taxon>
        <taxon>Bacillati</taxon>
        <taxon>Bacillota</taxon>
        <taxon>Clostridia</taxon>
        <taxon>Peptostreptococcales</taxon>
        <taxon>Peptostreptococcaceae</taxon>
        <taxon>Terrisporobacter</taxon>
    </lineage>
</organism>
<feature type="transmembrane region" description="Helical" evidence="1">
    <location>
        <begin position="30"/>
        <end position="48"/>
    </location>
</feature>
<dbReference type="EMBL" id="CP081135">
    <property type="protein sequence ID" value="UEL46171.1"/>
    <property type="molecule type" value="Genomic_DNA"/>
</dbReference>
<dbReference type="AlphaFoldDB" id="A0AAX2ZB94"/>
<keyword evidence="1" id="KW-0812">Transmembrane</keyword>
<evidence type="ECO:0000259" key="2">
    <source>
        <dbReference type="Pfam" id="PF02698"/>
    </source>
</evidence>
<dbReference type="GO" id="GO:0005886">
    <property type="term" value="C:plasma membrane"/>
    <property type="evidence" value="ECO:0007669"/>
    <property type="project" value="TreeGrafter"/>
</dbReference>
<dbReference type="RefSeq" id="WP_228415205.1">
    <property type="nucleotide sequence ID" value="NZ_CP081135.1"/>
</dbReference>
<dbReference type="InterPro" id="IPR051599">
    <property type="entry name" value="Cell_Envelope_Assoc"/>
</dbReference>
<reference evidence="3 4" key="1">
    <citation type="journal article" date="2023" name="Int. J. Syst. Evol. Microbiol.">
        <title>Terrisporobacter hibernicus sp. nov., isolated from bovine faeces in Northern Ireland.</title>
        <authorList>
            <person name="Mitchell M."/>
            <person name="Nguyen S.V."/>
            <person name="Connor M."/>
            <person name="Fairley D.J."/>
            <person name="Donoghue O."/>
            <person name="Marshall H."/>
            <person name="Koolman L."/>
            <person name="McMullan G."/>
            <person name="Schaffer K.E."/>
            <person name="McGrath J.W."/>
            <person name="Fanning S."/>
        </authorList>
    </citation>
    <scope>NUCLEOTIDE SEQUENCE [LARGE SCALE GENOMIC DNA]</scope>
    <source>
        <strain evidence="3 4">MCA3</strain>
    </source>
</reference>
<name>A0AAX2ZB94_9FIRM</name>
<dbReference type="KEGG" id="tem:JW646_10955"/>
<dbReference type="Gene3D" id="3.40.50.620">
    <property type="entry name" value="HUPs"/>
    <property type="match status" value="1"/>
</dbReference>
<proteinExistence type="predicted"/>
<protein>
    <submittedName>
        <fullName evidence="3">YdcF family protein</fullName>
    </submittedName>
</protein>
<dbReference type="Pfam" id="PF02698">
    <property type="entry name" value="DUF218"/>
    <property type="match status" value="1"/>
</dbReference>
<dbReference type="PANTHER" id="PTHR30336:SF4">
    <property type="entry name" value="ENVELOPE BIOGENESIS FACTOR ELYC"/>
    <property type="match status" value="1"/>
</dbReference>